<dbReference type="InterPro" id="IPR050328">
    <property type="entry name" value="Dev_Immune_Receptor"/>
</dbReference>
<dbReference type="Proteomes" id="UP000695000">
    <property type="component" value="Unplaced"/>
</dbReference>
<dbReference type="InterPro" id="IPR003591">
    <property type="entry name" value="Leu-rich_rpt_typical-subtyp"/>
</dbReference>
<reference evidence="6" key="1">
    <citation type="submission" date="2025-08" db="UniProtKB">
        <authorList>
            <consortium name="RefSeq"/>
        </authorList>
    </citation>
    <scope>IDENTIFICATION</scope>
    <source>
        <tissue evidence="6">Whole Larva</tissue>
    </source>
</reference>
<evidence type="ECO:0000313" key="6">
    <source>
        <dbReference type="RefSeq" id="XP_017783381.1"/>
    </source>
</evidence>
<dbReference type="InterPro" id="IPR032675">
    <property type="entry name" value="LRR_dom_sf"/>
</dbReference>
<feature type="signal peptide" evidence="4">
    <location>
        <begin position="1"/>
        <end position="32"/>
    </location>
</feature>
<gene>
    <name evidence="6" type="primary">LOC108567428</name>
</gene>
<evidence type="ECO:0000256" key="4">
    <source>
        <dbReference type="SAM" id="SignalP"/>
    </source>
</evidence>
<evidence type="ECO:0000313" key="5">
    <source>
        <dbReference type="Proteomes" id="UP000695000"/>
    </source>
</evidence>
<keyword evidence="3" id="KW-0677">Repeat</keyword>
<dbReference type="PROSITE" id="PS51450">
    <property type="entry name" value="LRR"/>
    <property type="match status" value="2"/>
</dbReference>
<dbReference type="InterPro" id="IPR001611">
    <property type="entry name" value="Leu-rich_rpt"/>
</dbReference>
<dbReference type="PANTHER" id="PTHR24373:SF397">
    <property type="entry name" value="IG-LIKE DOMAIN-CONTAINING PROTEIN"/>
    <property type="match status" value="1"/>
</dbReference>
<dbReference type="GeneID" id="108567428"/>
<dbReference type="RefSeq" id="XP_017783381.1">
    <property type="nucleotide sequence ID" value="XM_017927892.1"/>
</dbReference>
<dbReference type="Gene3D" id="3.80.10.10">
    <property type="entry name" value="Ribonuclease Inhibitor"/>
    <property type="match status" value="2"/>
</dbReference>
<evidence type="ECO:0000256" key="2">
    <source>
        <dbReference type="ARBA" id="ARBA00022729"/>
    </source>
</evidence>
<name>A0ABM1N981_NICVS</name>
<keyword evidence="1" id="KW-0433">Leucine-rich repeat</keyword>
<organism evidence="5 6">
    <name type="scientific">Nicrophorus vespilloides</name>
    <name type="common">Boreal carrion beetle</name>
    <dbReference type="NCBI Taxonomy" id="110193"/>
    <lineage>
        <taxon>Eukaryota</taxon>
        <taxon>Metazoa</taxon>
        <taxon>Ecdysozoa</taxon>
        <taxon>Arthropoda</taxon>
        <taxon>Hexapoda</taxon>
        <taxon>Insecta</taxon>
        <taxon>Pterygota</taxon>
        <taxon>Neoptera</taxon>
        <taxon>Endopterygota</taxon>
        <taxon>Coleoptera</taxon>
        <taxon>Polyphaga</taxon>
        <taxon>Staphyliniformia</taxon>
        <taxon>Silphidae</taxon>
        <taxon>Nicrophorinae</taxon>
        <taxon>Nicrophorus</taxon>
    </lineage>
</organism>
<dbReference type="SMART" id="SM00365">
    <property type="entry name" value="LRR_SD22"/>
    <property type="match status" value="6"/>
</dbReference>
<evidence type="ECO:0000256" key="1">
    <source>
        <dbReference type="ARBA" id="ARBA00022614"/>
    </source>
</evidence>
<proteinExistence type="predicted"/>
<feature type="chain" id="PRO_5047358218" evidence="4">
    <location>
        <begin position="33"/>
        <end position="409"/>
    </location>
</feature>
<dbReference type="SUPFAM" id="SSF52058">
    <property type="entry name" value="L domain-like"/>
    <property type="match status" value="1"/>
</dbReference>
<evidence type="ECO:0000256" key="3">
    <source>
        <dbReference type="ARBA" id="ARBA00022737"/>
    </source>
</evidence>
<protein>
    <submittedName>
        <fullName evidence="6">Leucine-rich repeat-containing protein 15-like</fullName>
    </submittedName>
</protein>
<dbReference type="Pfam" id="PF13855">
    <property type="entry name" value="LRR_8"/>
    <property type="match status" value="3"/>
</dbReference>
<dbReference type="PANTHER" id="PTHR24373">
    <property type="entry name" value="SLIT RELATED LEUCINE-RICH REPEAT NEURONAL PROTEIN"/>
    <property type="match status" value="1"/>
</dbReference>
<dbReference type="SMART" id="SM00369">
    <property type="entry name" value="LRR_TYP"/>
    <property type="match status" value="7"/>
</dbReference>
<accession>A0ABM1N981</accession>
<keyword evidence="5" id="KW-1185">Reference proteome</keyword>
<sequence>MQKQLRPQHGAASMDKLKRVLILSLITQLITGIRCDCVTTFATICSTVDDVKTLGNEEWTELIVGEEMCGKRTTIGRPREHLAVETFTKSPNLRMLYLVEKVRNIEVGAFQTVGNLNYLKLYKNLIKVAALGTFSGFRHLAMLDLQHNSIENLATGCFANSSIESIDVSNNLISSIATGVVDLPGLLRLSISHNRLVHLAERCFNEDLEHLDLSYNSLSHIDLGVLNGLKNLKTFILNHNKIKAIIPIPFLKKLQILDVSSNGVQHIEDKAFTDNLDLQELYLNNNSIKYVSHTSFPTQSNLITLHLHRNLLTLLTGDLGNALPKLKHITIGGNPWACSCLTIIQTYFNMKGIQFEQCDLTHLTDGLNPVCYASGSRECVGNEHVEILKEDVSSFQSSYKCTFKPAAFN</sequence>
<keyword evidence="2 4" id="KW-0732">Signal</keyword>